<reference evidence="2" key="1">
    <citation type="submission" date="2022-03" db="EMBL/GenBank/DDBJ databases">
        <authorList>
            <person name="Tunstrom K."/>
        </authorList>
    </citation>
    <scope>NUCLEOTIDE SEQUENCE</scope>
</reference>
<feature type="region of interest" description="Disordered" evidence="1">
    <location>
        <begin position="448"/>
        <end position="479"/>
    </location>
</feature>
<dbReference type="EMBL" id="CAKOGL010000067">
    <property type="protein sequence ID" value="CAH2109273.1"/>
    <property type="molecule type" value="Genomic_DNA"/>
</dbReference>
<dbReference type="PANTHER" id="PTHR46601">
    <property type="entry name" value="ULP_PROTEASE DOMAIN-CONTAINING PROTEIN"/>
    <property type="match status" value="1"/>
</dbReference>
<gene>
    <name evidence="2" type="ORF">EEDITHA_LOCUS23128</name>
</gene>
<evidence type="ECO:0000313" key="2">
    <source>
        <dbReference type="EMBL" id="CAH2109273.1"/>
    </source>
</evidence>
<protein>
    <recommendedName>
        <fullName evidence="4">Transposase domain-containing protein</fullName>
    </recommendedName>
</protein>
<evidence type="ECO:0000256" key="1">
    <source>
        <dbReference type="SAM" id="MobiDB-lite"/>
    </source>
</evidence>
<evidence type="ECO:0008006" key="4">
    <source>
        <dbReference type="Google" id="ProtNLM"/>
    </source>
</evidence>
<dbReference type="PANTHER" id="PTHR46601:SF1">
    <property type="entry name" value="ADF-H DOMAIN-CONTAINING PROTEIN"/>
    <property type="match status" value="1"/>
</dbReference>
<feature type="region of interest" description="Disordered" evidence="1">
    <location>
        <begin position="393"/>
        <end position="426"/>
    </location>
</feature>
<name>A0AAU9VD67_EUPED</name>
<dbReference type="AlphaFoldDB" id="A0AAU9VD67"/>
<dbReference type="Proteomes" id="UP001153954">
    <property type="component" value="Unassembled WGS sequence"/>
</dbReference>
<accession>A0AAU9VD67</accession>
<sequence length="662" mass="75115">MRKNHIIPHKNATDVLIDICCDPFSSKCLLRICKHCETKYITSYQEFDNSVVFSYWLWASKREHIVQNGREKNLRYDAAAVWAHVLPILEYLEQKAPQITTLHFVSDSATSQYRNYKTFFVIGAWKCLYPRLVSLTWNYTESGHGKGAPDGVGGTLKRIADAIVSRGHDIPDFDTFVEELKFNTKNIVIETVSDYDIIEKDILFPTDLRSFKGTQQVHQAIWNDSDKYQVTMRNLSCVEKACIIQPRCCSHVKYLGSYALRSEILSNPSNIDPAHKIQNPNPSNMTCSVVPLQRSFAFCSTSEANLPEELIPEIATIASDVRSECTDLSLPEELIIQNLTSVDSFNLPEAGVDISDVEALDISLQTVSRSVLDERFTQQSSSGLTELATFAKSPVTTESDHDVPLFQPLSSNVRRPGNDFPVPATNSFTCSKTSRLSIARPLTAKYVSPDITRSHSKVGPSKSNSKGRKKEKILTHTPKINKKLKELRNAVEKKRQSATIINKKYSQDTIRNKLKTKIQRKNREETNSDEEMTLPPSPQSDLYNVKDEAIEESESEENDDSFDVDEDNVHEGDWVVVKFDSQKNLIHRYVGQVVNESLASLDVKFAKKINDRRFKWPEKIDISVVGKYQVIKKLPAPYFKSSSKRIGAFEFPKSLRKLKIDK</sequence>
<comment type="caution">
    <text evidence="2">The sequence shown here is derived from an EMBL/GenBank/DDBJ whole genome shotgun (WGS) entry which is preliminary data.</text>
</comment>
<evidence type="ECO:0000313" key="3">
    <source>
        <dbReference type="Proteomes" id="UP001153954"/>
    </source>
</evidence>
<feature type="region of interest" description="Disordered" evidence="1">
    <location>
        <begin position="511"/>
        <end position="544"/>
    </location>
</feature>
<organism evidence="2 3">
    <name type="scientific">Euphydryas editha</name>
    <name type="common">Edith's checkerspot</name>
    <dbReference type="NCBI Taxonomy" id="104508"/>
    <lineage>
        <taxon>Eukaryota</taxon>
        <taxon>Metazoa</taxon>
        <taxon>Ecdysozoa</taxon>
        <taxon>Arthropoda</taxon>
        <taxon>Hexapoda</taxon>
        <taxon>Insecta</taxon>
        <taxon>Pterygota</taxon>
        <taxon>Neoptera</taxon>
        <taxon>Endopterygota</taxon>
        <taxon>Lepidoptera</taxon>
        <taxon>Glossata</taxon>
        <taxon>Ditrysia</taxon>
        <taxon>Papilionoidea</taxon>
        <taxon>Nymphalidae</taxon>
        <taxon>Nymphalinae</taxon>
        <taxon>Euphydryas</taxon>
    </lineage>
</organism>
<proteinExistence type="predicted"/>
<keyword evidence="3" id="KW-1185">Reference proteome</keyword>